<keyword evidence="3" id="KW-0186">Copper</keyword>
<dbReference type="PANTHER" id="PTHR11474">
    <property type="entry name" value="TYROSINASE FAMILY MEMBER"/>
    <property type="match status" value="1"/>
</dbReference>
<accession>A0A385SND3</accession>
<dbReference type="PRINTS" id="PR00092">
    <property type="entry name" value="TYROSINASE"/>
</dbReference>
<evidence type="ECO:0000256" key="2">
    <source>
        <dbReference type="ARBA" id="ARBA00022723"/>
    </source>
</evidence>
<keyword evidence="8" id="KW-1185">Reference proteome</keyword>
<evidence type="ECO:0000313" key="8">
    <source>
        <dbReference type="Proteomes" id="UP000266183"/>
    </source>
</evidence>
<name>A0A385SND3_9BACT</name>
<dbReference type="Gene3D" id="3.40.50.410">
    <property type="entry name" value="von Willebrand factor, type A domain"/>
    <property type="match status" value="1"/>
</dbReference>
<dbReference type="KEGG" id="chk:D4L85_10380"/>
<dbReference type="SUPFAM" id="SSF48056">
    <property type="entry name" value="Di-copper centre-containing domain"/>
    <property type="match status" value="1"/>
</dbReference>
<dbReference type="PROSITE" id="PS00497">
    <property type="entry name" value="TYROSINASE_1"/>
    <property type="match status" value="1"/>
</dbReference>
<feature type="domain" description="VWFA" evidence="6">
    <location>
        <begin position="417"/>
        <end position="615"/>
    </location>
</feature>
<feature type="transmembrane region" description="Helical" evidence="5">
    <location>
        <begin position="894"/>
        <end position="911"/>
    </location>
</feature>
<dbReference type="InterPro" id="IPR050316">
    <property type="entry name" value="Tyrosinase/Hemocyanin"/>
</dbReference>
<evidence type="ECO:0000313" key="7">
    <source>
        <dbReference type="EMBL" id="AYB30960.1"/>
    </source>
</evidence>
<dbReference type="InterPro" id="IPR008922">
    <property type="entry name" value="Di-copper_centre_dom_sf"/>
</dbReference>
<dbReference type="SUPFAM" id="SSF53300">
    <property type="entry name" value="vWA-like"/>
    <property type="match status" value="1"/>
</dbReference>
<organism evidence="7 8">
    <name type="scientific">Chryseolinea soli</name>
    <dbReference type="NCBI Taxonomy" id="2321403"/>
    <lineage>
        <taxon>Bacteria</taxon>
        <taxon>Pseudomonadati</taxon>
        <taxon>Bacteroidota</taxon>
        <taxon>Cytophagia</taxon>
        <taxon>Cytophagales</taxon>
        <taxon>Fulvivirgaceae</taxon>
        <taxon>Chryseolinea</taxon>
    </lineage>
</organism>
<dbReference type="EMBL" id="CP032382">
    <property type="protein sequence ID" value="AYB30960.1"/>
    <property type="molecule type" value="Genomic_DNA"/>
</dbReference>
<gene>
    <name evidence="7" type="ORF">D4L85_10380</name>
</gene>
<keyword evidence="5" id="KW-0812">Transmembrane</keyword>
<evidence type="ECO:0000259" key="6">
    <source>
        <dbReference type="PROSITE" id="PS50234"/>
    </source>
</evidence>
<sequence length="913" mass="100013">MALGDGIRRSILDVDASERLLLKNAIVELHNRHFAGSRTDSPPGGVSHWFKQDEIHAATHVHGGPEFLPWHRELVNRFEIMLRQVDSRLSLHYWDWTRDASPLFTSNFMGSGSGDAGDPWLAAGIYNPTASPYRSDDPFDTPNYNPFDPPRTLSRNYLGGTFPADTDTDVVMAGNYQNMRDLLETAHNSAHGLIGGTLDNAHISFRDPFVFLLHSNVDRLFARWQTDPAHTDRLDPNLVYGSESAAMNILVEPWSTGHGSFHDIRPWTAPESMGEPHDYKHLSVVTPPCYDTNFTNVVRAIVLTSGSPPIIQFNDVPETESAMRAATFRVYGCGTATFRVKATTPVTPPFSILQPATGILEMDHESVPYRDGRIWFLFTAGAMAPVADENITIECVESGQEFNFILRANIIEKPTVAVALAMDQSGSMNDPAGTSGISRLNVLKDAALKFVELIGLGHGIAIIRFDHDAYPPNDATWPGLPITKINDDTMFDPGRILARNAVTAHATNIDGWTSVGDGLVEARNLLIGIPPADYDFKTLIVLTDGLENREQWLADVGGSIDSRTFAIGLGNETQVNTLALQTIANGTGGYLLLTGLLSSSIDDYFRLSKYFIQIMAGVTNNNIILDPNGYISPGTTIRIPFYVSDTDIDATTILMTDYNVVDLMVETPSGDVIDAGNAAGLGITYNVGARTRSYKFTLPVAFATNNHAGQWYIVLRVNKVEWDRYKPNTNATTGGQGPGAAGARYSVVVHTFSNLRMKPRIDQSSLEPGASVSLRANLTEYGIPVEGRARVQVEVKRPDNSVVPYALAEGPEGNFENTFQANMTGIYNCRFMASGTTLRGKPFTREQTLTAAVWNGGDRPTTPTGNENEGGRPGNTGPGRGDDKKDCCKTQVRLMYFSLFLLLLIAIILWIKL</sequence>
<evidence type="ECO:0000256" key="3">
    <source>
        <dbReference type="ARBA" id="ARBA00023008"/>
    </source>
</evidence>
<feature type="region of interest" description="Disordered" evidence="4">
    <location>
        <begin position="854"/>
        <end position="884"/>
    </location>
</feature>
<dbReference type="RefSeq" id="WP_119754254.1">
    <property type="nucleotide sequence ID" value="NZ_CP032382.1"/>
</dbReference>
<evidence type="ECO:0000256" key="4">
    <source>
        <dbReference type="SAM" id="MobiDB-lite"/>
    </source>
</evidence>
<dbReference type="Proteomes" id="UP000266183">
    <property type="component" value="Chromosome"/>
</dbReference>
<dbReference type="InterPro" id="IPR002227">
    <property type="entry name" value="Tyrosinase_Cu-bd"/>
</dbReference>
<dbReference type="Pfam" id="PF00264">
    <property type="entry name" value="Tyrosinase"/>
    <property type="match status" value="1"/>
</dbReference>
<dbReference type="CDD" id="cd00198">
    <property type="entry name" value="vWFA"/>
    <property type="match status" value="1"/>
</dbReference>
<dbReference type="AlphaFoldDB" id="A0A385SND3"/>
<keyword evidence="5" id="KW-1133">Transmembrane helix</keyword>
<dbReference type="InterPro" id="IPR017868">
    <property type="entry name" value="Filamin/ABP280_repeat-like"/>
</dbReference>
<keyword evidence="2" id="KW-0479">Metal-binding</keyword>
<dbReference type="Gene3D" id="1.10.1280.10">
    <property type="entry name" value="Di-copper center containing domain from catechol oxidase"/>
    <property type="match status" value="1"/>
</dbReference>
<reference evidence="8" key="1">
    <citation type="submission" date="2018-09" db="EMBL/GenBank/DDBJ databases">
        <title>Chryseolinea sp. KIS68-18 isolated from soil.</title>
        <authorList>
            <person name="Weon H.-Y."/>
            <person name="Kwon S.-W."/>
            <person name="Lee S.A."/>
        </authorList>
    </citation>
    <scope>NUCLEOTIDE SEQUENCE [LARGE SCALE GENOMIC DNA]</scope>
    <source>
        <strain evidence="8">KIS68-18</strain>
    </source>
</reference>
<keyword evidence="5" id="KW-0472">Membrane</keyword>
<proteinExistence type="inferred from homology"/>
<dbReference type="PROSITE" id="PS50194">
    <property type="entry name" value="FILAMIN_REPEAT"/>
    <property type="match status" value="1"/>
</dbReference>
<dbReference type="InterPro" id="IPR002035">
    <property type="entry name" value="VWF_A"/>
</dbReference>
<dbReference type="GO" id="GO:0046872">
    <property type="term" value="F:metal ion binding"/>
    <property type="evidence" value="ECO:0007669"/>
    <property type="project" value="UniProtKB-KW"/>
</dbReference>
<protein>
    <recommendedName>
        <fullName evidence="6">VWFA domain-containing protein</fullName>
    </recommendedName>
</protein>
<evidence type="ECO:0000256" key="5">
    <source>
        <dbReference type="SAM" id="Phobius"/>
    </source>
</evidence>
<dbReference type="PROSITE" id="PS50234">
    <property type="entry name" value="VWFA"/>
    <property type="match status" value="1"/>
</dbReference>
<evidence type="ECO:0000256" key="1">
    <source>
        <dbReference type="ARBA" id="ARBA00009928"/>
    </source>
</evidence>
<dbReference type="InterPro" id="IPR036465">
    <property type="entry name" value="vWFA_dom_sf"/>
</dbReference>
<comment type="similarity">
    <text evidence="1">Belongs to the tyrosinase family.</text>
</comment>
<dbReference type="OrthoDB" id="127762at2"/>
<dbReference type="PANTHER" id="PTHR11474:SF126">
    <property type="entry name" value="TYROSINASE-LIKE PROTEIN TYR-1-RELATED"/>
    <property type="match status" value="1"/>
</dbReference>
<dbReference type="GO" id="GO:0016491">
    <property type="term" value="F:oxidoreductase activity"/>
    <property type="evidence" value="ECO:0007669"/>
    <property type="project" value="InterPro"/>
</dbReference>